<dbReference type="AlphaFoldDB" id="A0A6A6EIU4"/>
<feature type="transmembrane region" description="Helical" evidence="7">
    <location>
        <begin position="164"/>
        <end position="188"/>
    </location>
</feature>
<feature type="domain" description="Rhodopsin" evidence="8">
    <location>
        <begin position="26"/>
        <end position="263"/>
    </location>
</feature>
<evidence type="ECO:0000256" key="4">
    <source>
        <dbReference type="ARBA" id="ARBA00023136"/>
    </source>
</evidence>
<evidence type="ECO:0000256" key="1">
    <source>
        <dbReference type="ARBA" id="ARBA00004141"/>
    </source>
</evidence>
<evidence type="ECO:0000256" key="7">
    <source>
        <dbReference type="SAM" id="Phobius"/>
    </source>
</evidence>
<feature type="transmembrane region" description="Helical" evidence="7">
    <location>
        <begin position="85"/>
        <end position="109"/>
    </location>
</feature>
<dbReference type="Pfam" id="PF20684">
    <property type="entry name" value="Fung_rhodopsin"/>
    <property type="match status" value="1"/>
</dbReference>
<feature type="compositionally biased region" description="Polar residues" evidence="6">
    <location>
        <begin position="311"/>
        <end position="322"/>
    </location>
</feature>
<protein>
    <recommendedName>
        <fullName evidence="8">Rhodopsin domain-containing protein</fullName>
    </recommendedName>
</protein>
<comment type="similarity">
    <text evidence="5">Belongs to the SAT4 family.</text>
</comment>
<keyword evidence="3 7" id="KW-1133">Transmembrane helix</keyword>
<evidence type="ECO:0000256" key="2">
    <source>
        <dbReference type="ARBA" id="ARBA00022692"/>
    </source>
</evidence>
<feature type="transmembrane region" description="Helical" evidence="7">
    <location>
        <begin position="239"/>
        <end position="258"/>
    </location>
</feature>
<dbReference type="InterPro" id="IPR052337">
    <property type="entry name" value="SAT4-like"/>
</dbReference>
<feature type="region of interest" description="Disordered" evidence="6">
    <location>
        <begin position="284"/>
        <end position="328"/>
    </location>
</feature>
<dbReference type="Proteomes" id="UP000800200">
    <property type="component" value="Unassembled WGS sequence"/>
</dbReference>
<keyword evidence="10" id="KW-1185">Reference proteome</keyword>
<accession>A0A6A6EIU4</accession>
<dbReference type="GO" id="GO:0016020">
    <property type="term" value="C:membrane"/>
    <property type="evidence" value="ECO:0007669"/>
    <property type="project" value="UniProtKB-SubCell"/>
</dbReference>
<dbReference type="EMBL" id="ML994618">
    <property type="protein sequence ID" value="KAF2190628.1"/>
    <property type="molecule type" value="Genomic_DNA"/>
</dbReference>
<reference evidence="9" key="1">
    <citation type="journal article" date="2020" name="Stud. Mycol.">
        <title>101 Dothideomycetes genomes: a test case for predicting lifestyles and emergence of pathogens.</title>
        <authorList>
            <person name="Haridas S."/>
            <person name="Albert R."/>
            <person name="Binder M."/>
            <person name="Bloem J."/>
            <person name="Labutti K."/>
            <person name="Salamov A."/>
            <person name="Andreopoulos B."/>
            <person name="Baker S."/>
            <person name="Barry K."/>
            <person name="Bills G."/>
            <person name="Bluhm B."/>
            <person name="Cannon C."/>
            <person name="Castanera R."/>
            <person name="Culley D."/>
            <person name="Daum C."/>
            <person name="Ezra D."/>
            <person name="Gonzalez J."/>
            <person name="Henrissat B."/>
            <person name="Kuo A."/>
            <person name="Liang C."/>
            <person name="Lipzen A."/>
            <person name="Lutzoni F."/>
            <person name="Magnuson J."/>
            <person name="Mondo S."/>
            <person name="Nolan M."/>
            <person name="Ohm R."/>
            <person name="Pangilinan J."/>
            <person name="Park H.-J."/>
            <person name="Ramirez L."/>
            <person name="Alfaro M."/>
            <person name="Sun H."/>
            <person name="Tritt A."/>
            <person name="Yoshinaga Y."/>
            <person name="Zwiers L.-H."/>
            <person name="Turgeon B."/>
            <person name="Goodwin S."/>
            <person name="Spatafora J."/>
            <person name="Crous P."/>
            <person name="Grigoriev I."/>
        </authorList>
    </citation>
    <scope>NUCLEOTIDE SEQUENCE</scope>
    <source>
        <strain evidence="9">CBS 207.26</strain>
    </source>
</reference>
<feature type="transmembrane region" description="Helical" evidence="7">
    <location>
        <begin position="6"/>
        <end position="28"/>
    </location>
</feature>
<feature type="transmembrane region" description="Helical" evidence="7">
    <location>
        <begin position="40"/>
        <end position="60"/>
    </location>
</feature>
<gene>
    <name evidence="9" type="ORF">K469DRAFT_559523</name>
</gene>
<evidence type="ECO:0000259" key="8">
    <source>
        <dbReference type="Pfam" id="PF20684"/>
    </source>
</evidence>
<dbReference type="PANTHER" id="PTHR33048">
    <property type="entry name" value="PTH11-LIKE INTEGRAL MEMBRANE PROTEIN (AFU_ORTHOLOGUE AFUA_5G11245)"/>
    <property type="match status" value="1"/>
</dbReference>
<organism evidence="9 10">
    <name type="scientific">Zopfia rhizophila CBS 207.26</name>
    <dbReference type="NCBI Taxonomy" id="1314779"/>
    <lineage>
        <taxon>Eukaryota</taxon>
        <taxon>Fungi</taxon>
        <taxon>Dikarya</taxon>
        <taxon>Ascomycota</taxon>
        <taxon>Pezizomycotina</taxon>
        <taxon>Dothideomycetes</taxon>
        <taxon>Dothideomycetes incertae sedis</taxon>
        <taxon>Zopfiaceae</taxon>
        <taxon>Zopfia</taxon>
    </lineage>
</organism>
<keyword evidence="2 7" id="KW-0812">Transmembrane</keyword>
<dbReference type="PANTHER" id="PTHR33048:SF47">
    <property type="entry name" value="INTEGRAL MEMBRANE PROTEIN-RELATED"/>
    <property type="match status" value="1"/>
</dbReference>
<feature type="transmembrane region" description="Helical" evidence="7">
    <location>
        <begin position="121"/>
        <end position="144"/>
    </location>
</feature>
<evidence type="ECO:0000256" key="5">
    <source>
        <dbReference type="ARBA" id="ARBA00038359"/>
    </source>
</evidence>
<evidence type="ECO:0000256" key="6">
    <source>
        <dbReference type="SAM" id="MobiDB-lite"/>
    </source>
</evidence>
<feature type="compositionally biased region" description="Polar residues" evidence="6">
    <location>
        <begin position="292"/>
        <end position="304"/>
    </location>
</feature>
<dbReference type="InterPro" id="IPR049326">
    <property type="entry name" value="Rhodopsin_dom_fungi"/>
</dbReference>
<proteinExistence type="inferred from homology"/>
<sequence>MASLAGNRVIAVTEAFTVIAGAVVFLRLFTRVVLIQNAGLSDILVFIAMACSIGLTVTIAEQVRNGMGQHINTLTPDMMINSQKAFWASILLYYLALLFTKLAILVQYLRIFPTRRFHTVCCVLLGLVAAYGIWTLFGSIFLCTPVPFFWDKSIQGGTCMNQFIVWYLNAGVNIVQDFVILILPMPLLRRLNIPKGQKRALMAIFALGGFVCLISIIRLQSLIAISNSKDPTFDNPPAATYSAVETNVSIVCACLPLLRPLLAHMLPTYFPMMPRCTAGRTNDEEQPKYLATPSSGTRPYTSGEASRPSHSRSGGSNATNSRNESELEEMYNHQATVFGTGTTVHGPVRQVTIGRTPRMTPVSTEVPRLPRLPEDLAMMGSVELARQHRRSRSDLHPHRGRRHHPRAPMLQKPLPITPFPVVKPWDR</sequence>
<name>A0A6A6EIU4_9PEZI</name>
<evidence type="ECO:0000256" key="3">
    <source>
        <dbReference type="ARBA" id="ARBA00022989"/>
    </source>
</evidence>
<evidence type="ECO:0000313" key="10">
    <source>
        <dbReference type="Proteomes" id="UP000800200"/>
    </source>
</evidence>
<keyword evidence="4 7" id="KW-0472">Membrane</keyword>
<feature type="transmembrane region" description="Helical" evidence="7">
    <location>
        <begin position="200"/>
        <end position="219"/>
    </location>
</feature>
<comment type="subcellular location">
    <subcellularLocation>
        <location evidence="1">Membrane</location>
        <topology evidence="1">Multi-pass membrane protein</topology>
    </subcellularLocation>
</comment>
<evidence type="ECO:0000313" key="9">
    <source>
        <dbReference type="EMBL" id="KAF2190628.1"/>
    </source>
</evidence>
<feature type="region of interest" description="Disordered" evidence="6">
    <location>
        <begin position="387"/>
        <end position="415"/>
    </location>
</feature>
<dbReference type="OrthoDB" id="444631at2759"/>